<dbReference type="Pfam" id="PF26154">
    <property type="entry name" value="DUF8042"/>
    <property type="match status" value="1"/>
</dbReference>
<organism evidence="2 3">
    <name type="scientific">Desulfoscipio geothermicus DSM 3669</name>
    <dbReference type="NCBI Taxonomy" id="1121426"/>
    <lineage>
        <taxon>Bacteria</taxon>
        <taxon>Bacillati</taxon>
        <taxon>Bacillota</taxon>
        <taxon>Clostridia</taxon>
        <taxon>Eubacteriales</taxon>
        <taxon>Desulfallaceae</taxon>
        <taxon>Desulfoscipio</taxon>
    </lineage>
</organism>
<dbReference type="OrthoDB" id="1683192at2"/>
<dbReference type="AlphaFoldDB" id="A0A1I6CUN2"/>
<dbReference type="STRING" id="39060.SAMN05660706_10277"/>
<gene>
    <name evidence="2" type="ORF">SAMN05660706_10277</name>
</gene>
<evidence type="ECO:0000259" key="1">
    <source>
        <dbReference type="Pfam" id="PF26154"/>
    </source>
</evidence>
<dbReference type="InterPro" id="IPR058355">
    <property type="entry name" value="DUF8042"/>
</dbReference>
<proteinExistence type="predicted"/>
<keyword evidence="3" id="KW-1185">Reference proteome</keyword>
<dbReference type="EMBL" id="FOYM01000002">
    <property type="protein sequence ID" value="SFQ96882.1"/>
    <property type="molecule type" value="Genomic_DNA"/>
</dbReference>
<reference evidence="3" key="1">
    <citation type="submission" date="2016-10" db="EMBL/GenBank/DDBJ databases">
        <authorList>
            <person name="Varghese N."/>
            <person name="Submissions S."/>
        </authorList>
    </citation>
    <scope>NUCLEOTIDE SEQUENCE [LARGE SCALE GENOMIC DNA]</scope>
    <source>
        <strain evidence="3">DSM 3669</strain>
    </source>
</reference>
<evidence type="ECO:0000313" key="3">
    <source>
        <dbReference type="Proteomes" id="UP000199584"/>
    </source>
</evidence>
<name>A0A1I6CUN2_9FIRM</name>
<dbReference type="Proteomes" id="UP000199584">
    <property type="component" value="Unassembled WGS sequence"/>
</dbReference>
<feature type="domain" description="DUF8042" evidence="1">
    <location>
        <begin position="86"/>
        <end position="192"/>
    </location>
</feature>
<evidence type="ECO:0000313" key="2">
    <source>
        <dbReference type="EMBL" id="SFQ96882.1"/>
    </source>
</evidence>
<sequence>MEVKILGQSIFFNNQSTSAQKIIEVINQLIRDSGLFLSCLKVNGKDIYNDFEFYIEEHLNTIQVIEVEVKNRKEWLDDMLLSGARYLERSIPAVQQLADRFYQGPSAGTWTQFAQLLEGVEWLVQLIHGMEQNKLLYPGWGTNITVAASFKEALDNLAEAMENSDTILIADIINYEIMPLLESLMVDVQKTIDSEVKRNDLN</sequence>
<dbReference type="RefSeq" id="WP_092481753.1">
    <property type="nucleotide sequence ID" value="NZ_FOYM01000002.1"/>
</dbReference>
<protein>
    <recommendedName>
        <fullName evidence="1">DUF8042 domain-containing protein</fullName>
    </recommendedName>
</protein>
<accession>A0A1I6CUN2</accession>